<evidence type="ECO:0000313" key="5">
    <source>
        <dbReference type="EMBL" id="RPJ65997.1"/>
    </source>
</evidence>
<comment type="caution">
    <text evidence="5">The sequence shown here is derived from an EMBL/GenBank/DDBJ whole genome shotgun (WGS) entry which is preliminary data.</text>
</comment>
<dbReference type="EMBL" id="RPOK01000004">
    <property type="protein sequence ID" value="RPJ65997.1"/>
    <property type="molecule type" value="Genomic_DNA"/>
</dbReference>
<dbReference type="PANTHER" id="PTHR43246">
    <property type="entry name" value="PEPTIDYL-PROLYL CIS-TRANS ISOMERASE CYP38, CHLOROPLASTIC"/>
    <property type="match status" value="1"/>
</dbReference>
<keyword evidence="2 3" id="KW-0413">Isomerase</keyword>
<dbReference type="InterPro" id="IPR029000">
    <property type="entry name" value="Cyclophilin-like_dom_sf"/>
</dbReference>
<evidence type="ECO:0000259" key="4">
    <source>
        <dbReference type="PROSITE" id="PS50072"/>
    </source>
</evidence>
<keyword evidence="3" id="KW-0732">Signal</keyword>
<comment type="similarity">
    <text evidence="3">Belongs to the cyclophilin-type PPIase family.</text>
</comment>
<dbReference type="SUPFAM" id="SSF50891">
    <property type="entry name" value="Cyclophilin-like"/>
    <property type="match status" value="1"/>
</dbReference>
<evidence type="ECO:0000256" key="3">
    <source>
        <dbReference type="RuleBase" id="RU363019"/>
    </source>
</evidence>
<reference evidence="5 6" key="1">
    <citation type="submission" date="2018-11" db="EMBL/GenBank/DDBJ databases">
        <authorList>
            <person name="Ye M.-Q."/>
            <person name="Du Z.-J."/>
        </authorList>
    </citation>
    <scope>NUCLEOTIDE SEQUENCE [LARGE SCALE GENOMIC DNA]</scope>
    <source>
        <strain evidence="5 6">U0105</strain>
    </source>
</reference>
<dbReference type="RefSeq" id="WP_124028628.1">
    <property type="nucleotide sequence ID" value="NZ_JBHRSN010000007.1"/>
</dbReference>
<evidence type="ECO:0000256" key="1">
    <source>
        <dbReference type="ARBA" id="ARBA00023110"/>
    </source>
</evidence>
<evidence type="ECO:0000256" key="2">
    <source>
        <dbReference type="ARBA" id="ARBA00023235"/>
    </source>
</evidence>
<name>A0A3N5XY05_9ALTE</name>
<dbReference type="AlphaFoldDB" id="A0A3N5XY05"/>
<dbReference type="PROSITE" id="PS50072">
    <property type="entry name" value="CSA_PPIASE_2"/>
    <property type="match status" value="1"/>
</dbReference>
<comment type="function">
    <text evidence="3">PPIases accelerate the folding of proteins. It catalyzes the cis-trans isomerization of proline imidic peptide bonds in oligopeptides.</text>
</comment>
<feature type="chain" id="PRO_5017855597" description="Peptidyl-prolyl cis-trans isomerase" evidence="3">
    <location>
        <begin position="28"/>
        <end position="208"/>
    </location>
</feature>
<dbReference type="GO" id="GO:0003755">
    <property type="term" value="F:peptidyl-prolyl cis-trans isomerase activity"/>
    <property type="evidence" value="ECO:0007669"/>
    <property type="project" value="UniProtKB-UniRule"/>
</dbReference>
<feature type="domain" description="PPIase cyclophilin-type" evidence="4">
    <location>
        <begin position="42"/>
        <end position="204"/>
    </location>
</feature>
<dbReference type="OrthoDB" id="9807797at2"/>
<organism evidence="5 6">
    <name type="scientific">Alteromonas sediminis</name>
    <dbReference type="NCBI Taxonomy" id="2259342"/>
    <lineage>
        <taxon>Bacteria</taxon>
        <taxon>Pseudomonadati</taxon>
        <taxon>Pseudomonadota</taxon>
        <taxon>Gammaproteobacteria</taxon>
        <taxon>Alteromonadales</taxon>
        <taxon>Alteromonadaceae</taxon>
        <taxon>Alteromonas/Salinimonas group</taxon>
        <taxon>Alteromonas</taxon>
    </lineage>
</organism>
<dbReference type="InterPro" id="IPR002130">
    <property type="entry name" value="Cyclophilin-type_PPIase_dom"/>
</dbReference>
<proteinExistence type="inferred from homology"/>
<gene>
    <name evidence="5" type="ORF">DRW07_14415</name>
</gene>
<dbReference type="InterPro" id="IPR044665">
    <property type="entry name" value="E_coli_cyclophilin_A-like"/>
</dbReference>
<keyword evidence="6" id="KW-1185">Reference proteome</keyword>
<dbReference type="Pfam" id="PF00160">
    <property type="entry name" value="Pro_isomerase"/>
    <property type="match status" value="1"/>
</dbReference>
<dbReference type="PRINTS" id="PR00153">
    <property type="entry name" value="CSAPPISMRASE"/>
</dbReference>
<dbReference type="Gene3D" id="2.40.100.10">
    <property type="entry name" value="Cyclophilin-like"/>
    <property type="match status" value="1"/>
</dbReference>
<evidence type="ECO:0000313" key="6">
    <source>
        <dbReference type="Proteomes" id="UP000275281"/>
    </source>
</evidence>
<dbReference type="Proteomes" id="UP000275281">
    <property type="component" value="Unassembled WGS sequence"/>
</dbReference>
<accession>A0A3N5XY05</accession>
<protein>
    <recommendedName>
        <fullName evidence="3">Peptidyl-prolyl cis-trans isomerase</fullName>
        <shortName evidence="3">PPIase</shortName>
        <ecNumber evidence="3">5.2.1.8</ecNumber>
    </recommendedName>
</protein>
<sequence>MHSHRLVRFFICLLCFSFLSASAPAIADEKEEDGSHIQPDNLYPRVAMHTSMGKFVIELNRYKAPITVNNFLRYVDKRMFNNTIFHRVESDYVIQGGGYTVDMKEKPDFGDIFNESGNGLKNDYYSVAMARQVDPHSANRQFFINMNDNDGLNPGRSWGYTVFGTVIEGTEILDKINQVETHYRPLLRMQHVPKEPIILENVVLLPEL</sequence>
<keyword evidence="1 3" id="KW-0697">Rotamase</keyword>
<comment type="catalytic activity">
    <reaction evidence="3">
        <text>[protein]-peptidylproline (omega=180) = [protein]-peptidylproline (omega=0)</text>
        <dbReference type="Rhea" id="RHEA:16237"/>
        <dbReference type="Rhea" id="RHEA-COMP:10747"/>
        <dbReference type="Rhea" id="RHEA-COMP:10748"/>
        <dbReference type="ChEBI" id="CHEBI:83833"/>
        <dbReference type="ChEBI" id="CHEBI:83834"/>
        <dbReference type="EC" id="5.2.1.8"/>
    </reaction>
</comment>
<dbReference type="EC" id="5.2.1.8" evidence="3"/>
<feature type="signal peptide" evidence="3">
    <location>
        <begin position="1"/>
        <end position="27"/>
    </location>
</feature>